<evidence type="ECO:0000259" key="11">
    <source>
        <dbReference type="PROSITE" id="PS50112"/>
    </source>
</evidence>
<dbReference type="GO" id="GO:0005524">
    <property type="term" value="F:ATP binding"/>
    <property type="evidence" value="ECO:0007669"/>
    <property type="project" value="UniProtKB-KW"/>
</dbReference>
<dbReference type="Gene3D" id="3.30.565.10">
    <property type="entry name" value="Histidine kinase-like ATPase, C-terminal domain"/>
    <property type="match status" value="1"/>
</dbReference>
<name>A0A916J659_9PROT</name>
<dbReference type="PANTHER" id="PTHR43065">
    <property type="entry name" value="SENSOR HISTIDINE KINASE"/>
    <property type="match status" value="1"/>
</dbReference>
<proteinExistence type="predicted"/>
<dbReference type="Pfam" id="PF00512">
    <property type="entry name" value="HisKA"/>
    <property type="match status" value="1"/>
</dbReference>
<dbReference type="Gene3D" id="3.30.450.20">
    <property type="entry name" value="PAS domain"/>
    <property type="match status" value="2"/>
</dbReference>
<dbReference type="Pfam" id="PF13426">
    <property type="entry name" value="PAS_9"/>
    <property type="match status" value="1"/>
</dbReference>
<keyword evidence="3" id="KW-0597">Phosphoprotein</keyword>
<comment type="caution">
    <text evidence="13">The sequence shown here is derived from an EMBL/GenBank/DDBJ whole genome shotgun (WGS) entry which is preliminary data.</text>
</comment>
<feature type="domain" description="Histidine kinase" evidence="10">
    <location>
        <begin position="337"/>
        <end position="553"/>
    </location>
</feature>
<evidence type="ECO:0000313" key="14">
    <source>
        <dbReference type="Proteomes" id="UP000742786"/>
    </source>
</evidence>
<dbReference type="InterPro" id="IPR036097">
    <property type="entry name" value="HisK_dim/P_sf"/>
</dbReference>
<dbReference type="SUPFAM" id="SSF47384">
    <property type="entry name" value="Homodimeric domain of signal transducing histidine kinase"/>
    <property type="match status" value="1"/>
</dbReference>
<dbReference type="SUPFAM" id="SSF55785">
    <property type="entry name" value="PYP-like sensor domain (PAS domain)"/>
    <property type="match status" value="2"/>
</dbReference>
<dbReference type="InterPro" id="IPR035965">
    <property type="entry name" value="PAS-like_dom_sf"/>
</dbReference>
<keyword evidence="4" id="KW-0808">Transferase</keyword>
<dbReference type="InterPro" id="IPR003594">
    <property type="entry name" value="HATPase_dom"/>
</dbReference>
<keyword evidence="8" id="KW-0902">Two-component regulatory system</keyword>
<dbReference type="PROSITE" id="PS50113">
    <property type="entry name" value="PAC"/>
    <property type="match status" value="1"/>
</dbReference>
<dbReference type="InterPro" id="IPR000014">
    <property type="entry name" value="PAS"/>
</dbReference>
<dbReference type="EMBL" id="CAJQUM010000001">
    <property type="protein sequence ID" value="CAG4883890.1"/>
    <property type="molecule type" value="Genomic_DNA"/>
</dbReference>
<evidence type="ECO:0000256" key="4">
    <source>
        <dbReference type="ARBA" id="ARBA00022679"/>
    </source>
</evidence>
<feature type="coiled-coil region" evidence="9">
    <location>
        <begin position="133"/>
        <end position="160"/>
    </location>
</feature>
<dbReference type="PANTHER" id="PTHR43065:SF10">
    <property type="entry name" value="PEROXIDE STRESS-ACTIVATED HISTIDINE KINASE MAK3"/>
    <property type="match status" value="1"/>
</dbReference>
<accession>A0A916J659</accession>
<keyword evidence="5" id="KW-0547">Nucleotide-binding</keyword>
<evidence type="ECO:0000256" key="8">
    <source>
        <dbReference type="ARBA" id="ARBA00023012"/>
    </source>
</evidence>
<gene>
    <name evidence="13" type="primary">tcs</name>
    <name evidence="13" type="ORF">GTOL_11773</name>
</gene>
<sequence>MLKKHIPQASLPQLDWDDDSTTSLRRDHFYELVFNNTIVGISYMRNRRFVWANARMAEIFGYEDGELTGQSVRMLYSSDEEYEDVGRHFKRFGPANVYTHERAMVKKNGEMLWCLISGRLTEPNDPSSPTVWVAQDISLRKQAENQLKRAKLRLEHTVETRTQNLHRINETLRLEMDRRIDMQAALVESREKYRALFRHLSIGILITDNSGKTIEINSAMQKFIGASSSALLAQVLDDPNRVVESEDNSCSLQQFIKEKTPADGRRVYRGHMAWRSITGELKQFLLIANRLSSHGLGAVFAFEDITERYRARERENAQQIALAHAMRVSMMGQFASSLAHELGQPLNACESYLAGIRLRFGDDLADRPELQGALDHISRHLEQAGQVIRNVRRFVSNQEPEFESVDASELVKQTLVLLRMQLKASGTVFEIEAKEKLPKVQAHWTEVQQVIVNLIVNAIESMANVPVAQRIIRIKICREGKGMLGIHVSDNGPGVAPELIDQIFKPYFSTKKDGLGMGLMICRTIVESHRGAIRCVNSPGGGANFSFTLPVAK</sequence>
<dbReference type="CDD" id="cd00082">
    <property type="entry name" value="HisKA"/>
    <property type="match status" value="1"/>
</dbReference>
<dbReference type="InterPro" id="IPR004358">
    <property type="entry name" value="Sig_transdc_His_kin-like_C"/>
</dbReference>
<dbReference type="InterPro" id="IPR005467">
    <property type="entry name" value="His_kinase_dom"/>
</dbReference>
<dbReference type="SMART" id="SM00388">
    <property type="entry name" value="HisKA"/>
    <property type="match status" value="1"/>
</dbReference>
<dbReference type="SMART" id="SM00387">
    <property type="entry name" value="HATPase_c"/>
    <property type="match status" value="1"/>
</dbReference>
<dbReference type="NCBIfam" id="TIGR00229">
    <property type="entry name" value="sensory_box"/>
    <property type="match status" value="2"/>
</dbReference>
<dbReference type="RefSeq" id="WP_220635801.1">
    <property type="nucleotide sequence ID" value="NZ_CAJQUM010000001.1"/>
</dbReference>
<evidence type="ECO:0000256" key="6">
    <source>
        <dbReference type="ARBA" id="ARBA00022777"/>
    </source>
</evidence>
<protein>
    <recommendedName>
        <fullName evidence="2">histidine kinase</fullName>
        <ecNumber evidence="2">2.7.13.3</ecNumber>
    </recommendedName>
</protein>
<organism evidence="13 14">
    <name type="scientific">Georgfuchsia toluolica</name>
    <dbReference type="NCBI Taxonomy" id="424218"/>
    <lineage>
        <taxon>Bacteria</taxon>
        <taxon>Pseudomonadati</taxon>
        <taxon>Pseudomonadota</taxon>
        <taxon>Betaproteobacteria</taxon>
        <taxon>Nitrosomonadales</taxon>
        <taxon>Sterolibacteriaceae</taxon>
        <taxon>Georgfuchsia</taxon>
    </lineage>
</organism>
<evidence type="ECO:0000256" key="9">
    <source>
        <dbReference type="SAM" id="Coils"/>
    </source>
</evidence>
<dbReference type="CDD" id="cd00130">
    <property type="entry name" value="PAS"/>
    <property type="match status" value="1"/>
</dbReference>
<evidence type="ECO:0000256" key="7">
    <source>
        <dbReference type="ARBA" id="ARBA00022840"/>
    </source>
</evidence>
<evidence type="ECO:0000256" key="5">
    <source>
        <dbReference type="ARBA" id="ARBA00022741"/>
    </source>
</evidence>
<dbReference type="Pfam" id="PF13188">
    <property type="entry name" value="PAS_8"/>
    <property type="match status" value="1"/>
</dbReference>
<dbReference type="AlphaFoldDB" id="A0A916J659"/>
<dbReference type="SMART" id="SM00091">
    <property type="entry name" value="PAS"/>
    <property type="match status" value="2"/>
</dbReference>
<dbReference type="Proteomes" id="UP000742786">
    <property type="component" value="Unassembled WGS sequence"/>
</dbReference>
<evidence type="ECO:0000256" key="2">
    <source>
        <dbReference type="ARBA" id="ARBA00012438"/>
    </source>
</evidence>
<dbReference type="EC" id="2.7.13.3" evidence="2"/>
<evidence type="ECO:0000259" key="12">
    <source>
        <dbReference type="PROSITE" id="PS50113"/>
    </source>
</evidence>
<dbReference type="GO" id="GO:0000155">
    <property type="term" value="F:phosphorelay sensor kinase activity"/>
    <property type="evidence" value="ECO:0007669"/>
    <property type="project" value="InterPro"/>
</dbReference>
<dbReference type="InterPro" id="IPR036890">
    <property type="entry name" value="HATPase_C_sf"/>
</dbReference>
<evidence type="ECO:0000256" key="1">
    <source>
        <dbReference type="ARBA" id="ARBA00000085"/>
    </source>
</evidence>
<evidence type="ECO:0000259" key="10">
    <source>
        <dbReference type="PROSITE" id="PS50109"/>
    </source>
</evidence>
<feature type="domain" description="PAC" evidence="12">
    <location>
        <begin position="98"/>
        <end position="149"/>
    </location>
</feature>
<comment type="catalytic activity">
    <reaction evidence="1">
        <text>ATP + protein L-histidine = ADP + protein N-phospho-L-histidine.</text>
        <dbReference type="EC" id="2.7.13.3"/>
    </reaction>
</comment>
<evidence type="ECO:0000313" key="13">
    <source>
        <dbReference type="EMBL" id="CAG4883890.1"/>
    </source>
</evidence>
<keyword evidence="14" id="KW-1185">Reference proteome</keyword>
<dbReference type="SUPFAM" id="SSF55874">
    <property type="entry name" value="ATPase domain of HSP90 chaperone/DNA topoisomerase II/histidine kinase"/>
    <property type="match status" value="1"/>
</dbReference>
<dbReference type="Pfam" id="PF02518">
    <property type="entry name" value="HATPase_c"/>
    <property type="match status" value="1"/>
</dbReference>
<dbReference type="InterPro" id="IPR000700">
    <property type="entry name" value="PAS-assoc_C"/>
</dbReference>
<dbReference type="PROSITE" id="PS50112">
    <property type="entry name" value="PAS"/>
    <property type="match status" value="1"/>
</dbReference>
<feature type="domain" description="PAS" evidence="11">
    <location>
        <begin position="189"/>
        <end position="234"/>
    </location>
</feature>
<dbReference type="PROSITE" id="PS50109">
    <property type="entry name" value="HIS_KIN"/>
    <property type="match status" value="1"/>
</dbReference>
<dbReference type="Gene3D" id="1.10.287.130">
    <property type="match status" value="1"/>
</dbReference>
<keyword evidence="9" id="KW-0175">Coiled coil</keyword>
<keyword evidence="6" id="KW-0418">Kinase</keyword>
<dbReference type="PRINTS" id="PR00344">
    <property type="entry name" value="BCTRLSENSOR"/>
</dbReference>
<evidence type="ECO:0000256" key="3">
    <source>
        <dbReference type="ARBA" id="ARBA00022553"/>
    </source>
</evidence>
<keyword evidence="7" id="KW-0067">ATP-binding</keyword>
<dbReference type="InterPro" id="IPR003661">
    <property type="entry name" value="HisK_dim/P_dom"/>
</dbReference>
<reference evidence="13" key="1">
    <citation type="submission" date="2021-04" db="EMBL/GenBank/DDBJ databases">
        <authorList>
            <person name="Hornung B."/>
        </authorList>
    </citation>
    <scope>NUCLEOTIDE SEQUENCE</scope>
    <source>
        <strain evidence="13">G5G6</strain>
    </source>
</reference>